<dbReference type="Pfam" id="PF08757">
    <property type="entry name" value="CotH"/>
    <property type="match status" value="1"/>
</dbReference>
<feature type="chain" id="PRO_5029916017" evidence="1">
    <location>
        <begin position="19"/>
        <end position="758"/>
    </location>
</feature>
<dbReference type="InterPro" id="IPR026444">
    <property type="entry name" value="Secre_tail"/>
</dbReference>
<proteinExistence type="predicted"/>
<dbReference type="GeneID" id="93115665"/>
<keyword evidence="1" id="KW-0732">Signal</keyword>
<protein>
    <submittedName>
        <fullName evidence="2">T9SS type A sorting domain-containing protein</fullName>
    </submittedName>
</protein>
<comment type="caution">
    <text evidence="2">The sequence shown here is derived from an EMBL/GenBank/DDBJ whole genome shotgun (WGS) entry which is preliminary data.</text>
</comment>
<dbReference type="InterPro" id="IPR014867">
    <property type="entry name" value="Spore_coat_CotH_CotH2/3/7"/>
</dbReference>
<feature type="signal peptide" evidence="1">
    <location>
        <begin position="1"/>
        <end position="18"/>
    </location>
</feature>
<organism evidence="2 3">
    <name type="scientific">Bacteroides salyersiae</name>
    <dbReference type="NCBI Taxonomy" id="291644"/>
    <lineage>
        <taxon>Bacteria</taxon>
        <taxon>Pseudomonadati</taxon>
        <taxon>Bacteroidota</taxon>
        <taxon>Bacteroidia</taxon>
        <taxon>Bacteroidales</taxon>
        <taxon>Bacteroidaceae</taxon>
        <taxon>Bacteroides</taxon>
    </lineage>
</organism>
<reference evidence="2 3" key="1">
    <citation type="journal article" date="2019" name="Nat. Med.">
        <title>A library of human gut bacterial isolates paired with longitudinal multiomics data enables mechanistic microbiome research.</title>
        <authorList>
            <person name="Poyet M."/>
            <person name="Groussin M."/>
            <person name="Gibbons S.M."/>
            <person name="Avila-Pacheco J."/>
            <person name="Jiang X."/>
            <person name="Kearney S.M."/>
            <person name="Perrotta A.R."/>
            <person name="Berdy B."/>
            <person name="Zhao S."/>
            <person name="Lieberman T.D."/>
            <person name="Swanson P.K."/>
            <person name="Smith M."/>
            <person name="Roesemann S."/>
            <person name="Alexander J.E."/>
            <person name="Rich S.A."/>
            <person name="Livny J."/>
            <person name="Vlamakis H."/>
            <person name="Clish C."/>
            <person name="Bullock K."/>
            <person name="Deik A."/>
            <person name="Scott J."/>
            <person name="Pierce K.A."/>
            <person name="Xavier R.J."/>
            <person name="Alm E.J."/>
        </authorList>
    </citation>
    <scope>NUCLEOTIDE SEQUENCE [LARGE SCALE GENOMIC DNA]</scope>
    <source>
        <strain evidence="2 3">BIOML-A10</strain>
    </source>
</reference>
<dbReference type="RefSeq" id="WP_007478854.1">
    <property type="nucleotide sequence ID" value="NZ_CAXSTI010000002.1"/>
</dbReference>
<evidence type="ECO:0000256" key="1">
    <source>
        <dbReference type="SAM" id="SignalP"/>
    </source>
</evidence>
<evidence type="ECO:0000313" key="3">
    <source>
        <dbReference type="Proteomes" id="UP000422221"/>
    </source>
</evidence>
<dbReference type="AlphaFoldDB" id="A0A7J4XE63"/>
<name>A0A7J4XE63_9BACE</name>
<dbReference type="Proteomes" id="UP000422221">
    <property type="component" value="Unassembled WGS sequence"/>
</dbReference>
<dbReference type="EMBL" id="VWMK01000023">
    <property type="protein sequence ID" value="KAA3759239.1"/>
    <property type="molecule type" value="Genomic_DNA"/>
</dbReference>
<dbReference type="NCBIfam" id="TIGR04183">
    <property type="entry name" value="Por_Secre_tail"/>
    <property type="match status" value="1"/>
</dbReference>
<gene>
    <name evidence="2" type="ORF">F3F73_19615</name>
</gene>
<evidence type="ECO:0000313" key="2">
    <source>
        <dbReference type="EMBL" id="KAA3759239.1"/>
    </source>
</evidence>
<sequence>MRNLFLSLFLISSVVCSAQDTDINNFKPDNQKVKFTETNLPIVFIDTQHQVIERENRITAKMKIIDNGEGQLNHMDTLLYPNQTVDYSGYIDLKYRGNSSFTNSDKKPYAIRALDKPLEEGGKKQKVSLLGMGKDNDWALLAPYADKSMIRDVFAFTLARPFFEYVPTGKYCEMIMDGTYYGVFILSERVRKGKNRLDLPDPGDSGDALTGGYHLEVDRDDEPVYYSKHSPVDSKGNPIRNKKISFQYKNMDQDEFSKTQLDYIHGYIDAFEDNLASADYKNPETGYRKYIDVTSFIDYMLSTEFCHNVDGYRLSTNLYKYRDSKDPRFKTSLWDMNLGFGNADYNNGWRTDTWAYNFNDIASGDNQLVPFWWYKLLKDDAFMKEVKERWELYRETSYSDKNIELTIDSLTTLLNAKGAQERNSQAWPRWGRYVWPNQYVAQSYDDEISYLKSWIKERLIFMDRALLDKEPEPVEYTQLTVTSGFNEDVIAEQRPAVNYSTASLDNQGWIYYTSGVQEQGSLPTDRNITSSTGVQYRLAAYDKPNAATLIKENAATLQFDGSHQTEALYLLSTCTDGSSTVDVTVYYADETSSTPKSITIGDWYSEVSTGKAVHGLSRITRSNDQMDGRYNFCLYEHKINTDKNKVIASIKIENTGKGHPAIFAVTKEGKESGVGVENVSNEKQTKVYPRLIANGEVLTVESPANSTIRLMTMQGSVIMQQETTNSFTRLPINGLSQGIYLLTVVNASNQQTFKVIVK</sequence>
<accession>A0A7J4XE63</accession>